<reference evidence="7" key="1">
    <citation type="journal article" date="2014" name="Environ. Microbiol.">
        <title>Comparative genomics of the marine bacterial genus Glaciecola reveals the high degree of genomic diversity and genomic characteristic for cold adaptation.</title>
        <authorList>
            <person name="Qin Q.L."/>
            <person name="Xie B.B."/>
            <person name="Yu Y."/>
            <person name="Shu Y.L."/>
            <person name="Rong J.C."/>
            <person name="Zhang Y.J."/>
            <person name="Zhao D.L."/>
            <person name="Chen X.L."/>
            <person name="Zhang X.Y."/>
            <person name="Chen B."/>
            <person name="Zhou B.C."/>
            <person name="Zhang Y.Z."/>
        </authorList>
    </citation>
    <scope>NUCLEOTIDE SEQUENCE [LARGE SCALE GENOMIC DNA]</scope>
    <source>
        <strain evidence="7">LMG 21857</strain>
    </source>
</reference>
<dbReference type="GO" id="GO:0008483">
    <property type="term" value="F:transaminase activity"/>
    <property type="evidence" value="ECO:0007669"/>
    <property type="project" value="TreeGrafter"/>
</dbReference>
<keyword evidence="1 4" id="KW-0663">Pyridoxal phosphate</keyword>
<dbReference type="GO" id="GO:0000271">
    <property type="term" value="P:polysaccharide biosynthetic process"/>
    <property type="evidence" value="ECO:0007669"/>
    <property type="project" value="TreeGrafter"/>
</dbReference>
<dbReference type="AlphaFoldDB" id="K7AGI5"/>
<name>K7AGI5_9ALTE</name>
<dbReference type="InterPro" id="IPR015422">
    <property type="entry name" value="PyrdxlP-dep_Trfase_small"/>
</dbReference>
<dbReference type="STRING" id="1129793.GPLA_3491"/>
<dbReference type="InterPro" id="IPR015424">
    <property type="entry name" value="PyrdxlP-dep_Trfase"/>
</dbReference>
<evidence type="ECO:0000256" key="4">
    <source>
        <dbReference type="PIRSR" id="PIRSR000390-2"/>
    </source>
</evidence>
<dbReference type="InterPro" id="IPR000653">
    <property type="entry name" value="DegT/StrS_aminotransferase"/>
</dbReference>
<evidence type="ECO:0000256" key="5">
    <source>
        <dbReference type="RuleBase" id="RU004508"/>
    </source>
</evidence>
<dbReference type="PANTHER" id="PTHR30244:SF9">
    <property type="entry name" value="PROTEIN RV3402C"/>
    <property type="match status" value="1"/>
</dbReference>
<dbReference type="SUPFAM" id="SSF53383">
    <property type="entry name" value="PLP-dependent transferases"/>
    <property type="match status" value="1"/>
</dbReference>
<evidence type="ECO:0008006" key="8">
    <source>
        <dbReference type="Google" id="ProtNLM"/>
    </source>
</evidence>
<feature type="modified residue" description="N6-(pyridoxal phosphate)lysine" evidence="4">
    <location>
        <position position="199"/>
    </location>
</feature>
<sequence length="390" mass="43220">MTKVEEIVSHLPMQPFNDPIPVGQLYFPDWRDYEQSMRGIFEREYYNNNGPLVTALEGQLKNFLNVKHAICVSNATHGLMIAAQAMELTGKVILPAHTFVASAQSLLWCGLTPVFCDVKKDGHHIDTTKLEALITEDVSAIMAVNLWGGAADLDALEKIASKHGMKLYFDSAQAFGCEYQGNKVGGFGDVEVFSLHATKVLSAGEGGLICTNNDELADKIRSIRPSYGTFEKVAINKVANSRMSEAQAAVALLNLKNYKDYQRNNENIYNLYSERLSCIPGISIVNPEGVTLSNFQSLVCSVDEEKFGCSRDDLLNILKHFSVLARRYFYPGVHKTVDFVQYGYELPNTDHLSCATLQLPIGAQTGKDVVMSICDIIEQTHLKSQHVDLL</sequence>
<evidence type="ECO:0000313" key="7">
    <source>
        <dbReference type="Proteomes" id="UP000006322"/>
    </source>
</evidence>
<evidence type="ECO:0000256" key="3">
    <source>
        <dbReference type="PIRSR" id="PIRSR000390-1"/>
    </source>
</evidence>
<gene>
    <name evidence="6" type="ORF">GPLA_3491</name>
</gene>
<dbReference type="Proteomes" id="UP000006322">
    <property type="component" value="Unassembled WGS sequence"/>
</dbReference>
<accession>K7AGI5</accession>
<dbReference type="Pfam" id="PF01041">
    <property type="entry name" value="DegT_DnrJ_EryC1"/>
    <property type="match status" value="1"/>
</dbReference>
<dbReference type="PANTHER" id="PTHR30244">
    <property type="entry name" value="TRANSAMINASE"/>
    <property type="match status" value="1"/>
</dbReference>
<organism evidence="6 7">
    <name type="scientific">Paraglaciecola polaris LMG 21857</name>
    <dbReference type="NCBI Taxonomy" id="1129793"/>
    <lineage>
        <taxon>Bacteria</taxon>
        <taxon>Pseudomonadati</taxon>
        <taxon>Pseudomonadota</taxon>
        <taxon>Gammaproteobacteria</taxon>
        <taxon>Alteromonadales</taxon>
        <taxon>Alteromonadaceae</taxon>
        <taxon>Paraglaciecola</taxon>
    </lineage>
</organism>
<comment type="similarity">
    <text evidence="2 5">Belongs to the DegT/DnrJ/EryC1 family.</text>
</comment>
<dbReference type="EMBL" id="BAER01000107">
    <property type="protein sequence ID" value="GAC34380.1"/>
    <property type="molecule type" value="Genomic_DNA"/>
</dbReference>
<protein>
    <recommendedName>
        <fullName evidence="8">DegT/DnrJ/EryC1/StrS aminotransferase</fullName>
    </recommendedName>
</protein>
<keyword evidence="7" id="KW-1185">Reference proteome</keyword>
<comment type="caution">
    <text evidence="6">The sequence shown here is derived from an EMBL/GenBank/DDBJ whole genome shotgun (WGS) entry which is preliminary data.</text>
</comment>
<dbReference type="PIRSF" id="PIRSF000390">
    <property type="entry name" value="PLP_StrS"/>
    <property type="match status" value="1"/>
</dbReference>
<feature type="active site" description="Proton acceptor" evidence="3">
    <location>
        <position position="199"/>
    </location>
</feature>
<dbReference type="GO" id="GO:0030170">
    <property type="term" value="F:pyridoxal phosphate binding"/>
    <property type="evidence" value="ECO:0007669"/>
    <property type="project" value="TreeGrafter"/>
</dbReference>
<dbReference type="Gene3D" id="3.90.1150.10">
    <property type="entry name" value="Aspartate Aminotransferase, domain 1"/>
    <property type="match status" value="1"/>
</dbReference>
<evidence type="ECO:0000256" key="2">
    <source>
        <dbReference type="ARBA" id="ARBA00037999"/>
    </source>
</evidence>
<proteinExistence type="inferred from homology"/>
<dbReference type="Gene3D" id="3.40.640.10">
    <property type="entry name" value="Type I PLP-dependent aspartate aminotransferase-like (Major domain)"/>
    <property type="match status" value="1"/>
</dbReference>
<dbReference type="RefSeq" id="WP_007106145.1">
    <property type="nucleotide sequence ID" value="NZ_BAER01000107.1"/>
</dbReference>
<dbReference type="CDD" id="cd00616">
    <property type="entry name" value="AHBA_syn"/>
    <property type="match status" value="1"/>
</dbReference>
<evidence type="ECO:0000256" key="1">
    <source>
        <dbReference type="ARBA" id="ARBA00022898"/>
    </source>
</evidence>
<evidence type="ECO:0000313" key="6">
    <source>
        <dbReference type="EMBL" id="GAC34380.1"/>
    </source>
</evidence>
<dbReference type="InterPro" id="IPR015421">
    <property type="entry name" value="PyrdxlP-dep_Trfase_major"/>
</dbReference>